<keyword evidence="3" id="KW-0012">Acyltransferase</keyword>
<keyword evidence="1" id="KW-0812">Transmembrane</keyword>
<name>A0A368N4N2_9GAMM</name>
<feature type="transmembrane region" description="Helical" evidence="1">
    <location>
        <begin position="123"/>
        <end position="141"/>
    </location>
</feature>
<dbReference type="EMBL" id="QPID01000010">
    <property type="protein sequence ID" value="RCU45458.1"/>
    <property type="molecule type" value="Genomic_DNA"/>
</dbReference>
<evidence type="ECO:0000256" key="1">
    <source>
        <dbReference type="SAM" id="Phobius"/>
    </source>
</evidence>
<accession>A0A368N4N2</accession>
<keyword evidence="1" id="KW-0472">Membrane</keyword>
<feature type="transmembrane region" description="Helical" evidence="1">
    <location>
        <begin position="15"/>
        <end position="35"/>
    </location>
</feature>
<gene>
    <name evidence="3" type="ORF">DU002_15480</name>
</gene>
<keyword evidence="4" id="KW-1185">Reference proteome</keyword>
<dbReference type="SMART" id="SM00563">
    <property type="entry name" value="PlsC"/>
    <property type="match status" value="1"/>
</dbReference>
<protein>
    <submittedName>
        <fullName evidence="3">Acyltransferase</fullName>
    </submittedName>
</protein>
<dbReference type="SUPFAM" id="SSF69593">
    <property type="entry name" value="Glycerol-3-phosphate (1)-acyltransferase"/>
    <property type="match status" value="1"/>
</dbReference>
<dbReference type="Proteomes" id="UP000252558">
    <property type="component" value="Unassembled WGS sequence"/>
</dbReference>
<evidence type="ECO:0000259" key="2">
    <source>
        <dbReference type="SMART" id="SM00563"/>
    </source>
</evidence>
<dbReference type="RefSeq" id="WP_114339314.1">
    <property type="nucleotide sequence ID" value="NZ_QPID01000010.1"/>
</dbReference>
<dbReference type="NCBIfam" id="NF010621">
    <property type="entry name" value="PRK14014.1"/>
    <property type="match status" value="1"/>
</dbReference>
<keyword evidence="1" id="KW-1133">Transmembrane helix</keyword>
<reference evidence="3 4" key="1">
    <citation type="submission" date="2018-07" db="EMBL/GenBank/DDBJ databases">
        <title>Corallincola holothuriorum sp. nov., a new facultative anaerobe isolated from sea cucumber Apostichopus japonicus.</title>
        <authorList>
            <person name="Xia H."/>
        </authorList>
    </citation>
    <scope>NUCLEOTIDE SEQUENCE [LARGE SCALE GENOMIC DNA]</scope>
    <source>
        <strain evidence="3 4">C4</strain>
    </source>
</reference>
<dbReference type="CDD" id="cd07990">
    <property type="entry name" value="LPLAT_LCLAT1-like"/>
    <property type="match status" value="1"/>
</dbReference>
<feature type="domain" description="Phospholipid/glycerol acyltransferase" evidence="2">
    <location>
        <begin position="89"/>
        <end position="231"/>
    </location>
</feature>
<dbReference type="Pfam" id="PF01553">
    <property type="entry name" value="Acyltransferase"/>
    <property type="match status" value="1"/>
</dbReference>
<keyword evidence="3" id="KW-0808">Transferase</keyword>
<dbReference type="InterPro" id="IPR002123">
    <property type="entry name" value="Plipid/glycerol_acylTrfase"/>
</dbReference>
<dbReference type="PANTHER" id="PTHR10983">
    <property type="entry name" value="1-ACYLGLYCEROL-3-PHOSPHATE ACYLTRANSFERASE-RELATED"/>
    <property type="match status" value="1"/>
</dbReference>
<dbReference type="OrthoDB" id="319710at2"/>
<evidence type="ECO:0000313" key="3">
    <source>
        <dbReference type="EMBL" id="RCU45458.1"/>
    </source>
</evidence>
<sequence>MLSFLPSFIKGPLGLLFYIVNTIFWVLPILLLSFCKLLVPITLWRKLCTYLLDACAVAWISINNVNQRLLTGTRITVQGLEGVVRKEWYLVLANHQSWVDILVLQRIFNHRIPFLKFFLKKELIWVPFLGVAWWALEFPFMRRYSSAFLKKHPHLKGKDIEATRNACRKFRFKPTSIMNFVEGTRYTEQKHEKQASPYQHLLLPRAGGIAFVLNAMGNQLHKLVDVTILYPQQRPSFWDFVCGKVAEIKVDVRVLPIDEHLIGDYQNDKQFQQRFQGWVNQLWQEKDLKLAEMKASQ</sequence>
<proteinExistence type="predicted"/>
<comment type="caution">
    <text evidence="3">The sequence shown here is derived from an EMBL/GenBank/DDBJ whole genome shotgun (WGS) entry which is preliminary data.</text>
</comment>
<dbReference type="PANTHER" id="PTHR10983:SF16">
    <property type="entry name" value="LYSOCARDIOLIPIN ACYLTRANSFERASE 1"/>
    <property type="match status" value="1"/>
</dbReference>
<organism evidence="3 4">
    <name type="scientific">Corallincola holothuriorum</name>
    <dbReference type="NCBI Taxonomy" id="2282215"/>
    <lineage>
        <taxon>Bacteria</taxon>
        <taxon>Pseudomonadati</taxon>
        <taxon>Pseudomonadota</taxon>
        <taxon>Gammaproteobacteria</taxon>
        <taxon>Alteromonadales</taxon>
        <taxon>Psychromonadaceae</taxon>
        <taxon>Corallincola</taxon>
    </lineage>
</organism>
<evidence type="ECO:0000313" key="4">
    <source>
        <dbReference type="Proteomes" id="UP000252558"/>
    </source>
</evidence>
<dbReference type="GO" id="GO:0016746">
    <property type="term" value="F:acyltransferase activity"/>
    <property type="evidence" value="ECO:0007669"/>
    <property type="project" value="UniProtKB-KW"/>
</dbReference>
<dbReference type="AlphaFoldDB" id="A0A368N4N2"/>